<dbReference type="EMBL" id="BGZK01002905">
    <property type="protein sequence ID" value="GBP97252.1"/>
    <property type="molecule type" value="Genomic_DNA"/>
</dbReference>
<name>A0A4C2ABQ5_EUMVA</name>
<proteinExistence type="predicted"/>
<keyword evidence="2" id="KW-1185">Reference proteome</keyword>
<gene>
    <name evidence="1" type="ORF">EVAR_100525_1</name>
</gene>
<dbReference type="AlphaFoldDB" id="A0A4C2ABQ5"/>
<sequence length="105" mass="11873">MGRSGANPWLGSSGGGVQIGEMTPGRGNYLGVFRMRSLRLWRLWELAMQWGGGLMNNYTTEILTDLCVVRKLCITDVKYLIKAWLTVAFRLSREASERATMRRST</sequence>
<comment type="caution">
    <text evidence="1">The sequence shown here is derived from an EMBL/GenBank/DDBJ whole genome shotgun (WGS) entry which is preliminary data.</text>
</comment>
<protein>
    <submittedName>
        <fullName evidence="1">Uncharacterized protein</fullName>
    </submittedName>
</protein>
<evidence type="ECO:0000313" key="1">
    <source>
        <dbReference type="EMBL" id="GBP97252.1"/>
    </source>
</evidence>
<reference evidence="1 2" key="1">
    <citation type="journal article" date="2019" name="Commun. Biol.">
        <title>The bagworm genome reveals a unique fibroin gene that provides high tensile strength.</title>
        <authorList>
            <person name="Kono N."/>
            <person name="Nakamura H."/>
            <person name="Ohtoshi R."/>
            <person name="Tomita M."/>
            <person name="Numata K."/>
            <person name="Arakawa K."/>
        </authorList>
    </citation>
    <scope>NUCLEOTIDE SEQUENCE [LARGE SCALE GENOMIC DNA]</scope>
</reference>
<accession>A0A4C2ABQ5</accession>
<organism evidence="1 2">
    <name type="scientific">Eumeta variegata</name>
    <name type="common">Bagworm moth</name>
    <name type="synonym">Eumeta japonica</name>
    <dbReference type="NCBI Taxonomy" id="151549"/>
    <lineage>
        <taxon>Eukaryota</taxon>
        <taxon>Metazoa</taxon>
        <taxon>Ecdysozoa</taxon>
        <taxon>Arthropoda</taxon>
        <taxon>Hexapoda</taxon>
        <taxon>Insecta</taxon>
        <taxon>Pterygota</taxon>
        <taxon>Neoptera</taxon>
        <taxon>Endopterygota</taxon>
        <taxon>Lepidoptera</taxon>
        <taxon>Glossata</taxon>
        <taxon>Ditrysia</taxon>
        <taxon>Tineoidea</taxon>
        <taxon>Psychidae</taxon>
        <taxon>Oiketicinae</taxon>
        <taxon>Eumeta</taxon>
    </lineage>
</organism>
<evidence type="ECO:0000313" key="2">
    <source>
        <dbReference type="Proteomes" id="UP000299102"/>
    </source>
</evidence>
<dbReference type="Proteomes" id="UP000299102">
    <property type="component" value="Unassembled WGS sequence"/>
</dbReference>